<dbReference type="RefSeq" id="WP_062369884.1">
    <property type="nucleotide sequence ID" value="NZ_LNCD01000063.1"/>
</dbReference>
<gene>
    <name evidence="1" type="ORF">AS026_02865</name>
</gene>
<proteinExistence type="predicted"/>
<dbReference type="Proteomes" id="UP000068164">
    <property type="component" value="Unassembled WGS sequence"/>
</dbReference>
<dbReference type="OrthoDB" id="8289987at2"/>
<evidence type="ECO:0000313" key="1">
    <source>
        <dbReference type="EMBL" id="KWV53971.1"/>
    </source>
</evidence>
<dbReference type="InterPro" id="IPR010385">
    <property type="entry name" value="DUF982"/>
</dbReference>
<accession>A0A109JRY8</accession>
<evidence type="ECO:0008006" key="3">
    <source>
        <dbReference type="Google" id="ProtNLM"/>
    </source>
</evidence>
<reference evidence="1 2" key="1">
    <citation type="submission" date="2015-11" db="EMBL/GenBank/DDBJ databases">
        <title>Draft Genome Sequence of the Strain BR 10423 (Rhizobium sp.) isolated from nodules of Mimosa pudica.</title>
        <authorList>
            <person name="Barauna A.C."/>
            <person name="Zilli J.E."/>
            <person name="Simoes-Araujo J.L."/>
            <person name="Reis V.M."/>
            <person name="James E.K."/>
            <person name="Reis F.B.Jr."/>
            <person name="Rouws L.F."/>
            <person name="Passos S.R."/>
            <person name="Gois S.R."/>
        </authorList>
    </citation>
    <scope>NUCLEOTIDE SEQUENCE [LARGE SCALE GENOMIC DNA]</scope>
    <source>
        <strain evidence="1 2">BR10423</strain>
    </source>
</reference>
<keyword evidence="2" id="KW-1185">Reference proteome</keyword>
<protein>
    <recommendedName>
        <fullName evidence="3">DUF982 domain-containing protein</fullName>
    </recommendedName>
</protein>
<dbReference type="Gene3D" id="6.10.250.730">
    <property type="match status" value="1"/>
</dbReference>
<sequence>MSIVKWEKPVQISVGSRGSEFVSSAFDAVLFLKDSWEDCETVSFLQARNACRGALAGRVDAEVARALAKD</sequence>
<organism evidence="1 2">
    <name type="scientific">Rhizobium altiplani</name>
    <dbReference type="NCBI Taxonomy" id="1864509"/>
    <lineage>
        <taxon>Bacteria</taxon>
        <taxon>Pseudomonadati</taxon>
        <taxon>Pseudomonadota</taxon>
        <taxon>Alphaproteobacteria</taxon>
        <taxon>Hyphomicrobiales</taxon>
        <taxon>Rhizobiaceae</taxon>
        <taxon>Rhizobium/Agrobacterium group</taxon>
        <taxon>Rhizobium</taxon>
    </lineage>
</organism>
<dbReference type="EMBL" id="LNCD01000063">
    <property type="protein sequence ID" value="KWV53971.1"/>
    <property type="molecule type" value="Genomic_DNA"/>
</dbReference>
<comment type="caution">
    <text evidence="1">The sequence shown here is derived from an EMBL/GenBank/DDBJ whole genome shotgun (WGS) entry which is preliminary data.</text>
</comment>
<evidence type="ECO:0000313" key="2">
    <source>
        <dbReference type="Proteomes" id="UP000068164"/>
    </source>
</evidence>
<dbReference type="Pfam" id="PF06169">
    <property type="entry name" value="DUF982"/>
    <property type="match status" value="1"/>
</dbReference>
<dbReference type="AlphaFoldDB" id="A0A109JRY8"/>
<name>A0A109JRY8_9HYPH</name>